<feature type="region of interest" description="Disordered" evidence="1">
    <location>
        <begin position="1"/>
        <end position="29"/>
    </location>
</feature>
<evidence type="ECO:0000313" key="3">
    <source>
        <dbReference type="EMBL" id="JAP76113.1"/>
    </source>
</evidence>
<feature type="transmembrane region" description="Helical" evidence="2">
    <location>
        <begin position="52"/>
        <end position="73"/>
    </location>
</feature>
<reference evidence="3" key="1">
    <citation type="journal article" date="2016" name="Ticks Tick Borne Dis.">
        <title>De novo assembly and annotation of the salivary gland transcriptome of Rhipicephalus appendiculatus male and female ticks during blood feeding.</title>
        <authorList>
            <person name="de Castro M.H."/>
            <person name="de Klerk D."/>
            <person name="Pienaar R."/>
            <person name="Latif A.A."/>
            <person name="Rees D.J."/>
            <person name="Mans B.J."/>
        </authorList>
    </citation>
    <scope>NUCLEOTIDE SEQUENCE</scope>
    <source>
        <tissue evidence="3">Salivary glands</tissue>
    </source>
</reference>
<keyword evidence="2" id="KW-1133">Transmembrane helix</keyword>
<dbReference type="EMBL" id="GEDV01012444">
    <property type="protein sequence ID" value="JAP76113.1"/>
    <property type="molecule type" value="Transcribed_RNA"/>
</dbReference>
<accession>A0A131Y9W3</accession>
<dbReference type="AlphaFoldDB" id="A0A131Y9W3"/>
<keyword evidence="2" id="KW-0812">Transmembrane</keyword>
<keyword evidence="2" id="KW-0472">Membrane</keyword>
<protein>
    <submittedName>
        <fullName evidence="3">Uncharacterized protein</fullName>
    </submittedName>
</protein>
<organism evidence="3">
    <name type="scientific">Rhipicephalus appendiculatus</name>
    <name type="common">Brown ear tick</name>
    <dbReference type="NCBI Taxonomy" id="34631"/>
    <lineage>
        <taxon>Eukaryota</taxon>
        <taxon>Metazoa</taxon>
        <taxon>Ecdysozoa</taxon>
        <taxon>Arthropoda</taxon>
        <taxon>Chelicerata</taxon>
        <taxon>Arachnida</taxon>
        <taxon>Acari</taxon>
        <taxon>Parasitiformes</taxon>
        <taxon>Ixodida</taxon>
        <taxon>Ixodoidea</taxon>
        <taxon>Ixodidae</taxon>
        <taxon>Rhipicephalinae</taxon>
        <taxon>Rhipicephalus</taxon>
        <taxon>Rhipicephalus</taxon>
    </lineage>
</organism>
<evidence type="ECO:0000256" key="1">
    <source>
        <dbReference type="SAM" id="MobiDB-lite"/>
    </source>
</evidence>
<name>A0A131Y9W3_RHIAP</name>
<evidence type="ECO:0000256" key="2">
    <source>
        <dbReference type="SAM" id="Phobius"/>
    </source>
</evidence>
<feature type="compositionally biased region" description="Basic residues" evidence="1">
    <location>
        <begin position="1"/>
        <end position="10"/>
    </location>
</feature>
<proteinExistence type="predicted"/>
<sequence>MTSTKQKNKKMQSLEGERKARISEAPPTVSTPCLVSSSNGKHTLRAVTNVHMYIYILFLTLSFLSSLILSILLSSLSSSDFERPVSLLRRCRVLGMRCDSRTLVAPTLPRHRA</sequence>